<dbReference type="AlphaFoldDB" id="A0A7S2VZR7"/>
<organism evidence="2">
    <name type="scientific">Eucampia antarctica</name>
    <dbReference type="NCBI Taxonomy" id="49252"/>
    <lineage>
        <taxon>Eukaryota</taxon>
        <taxon>Sar</taxon>
        <taxon>Stramenopiles</taxon>
        <taxon>Ochrophyta</taxon>
        <taxon>Bacillariophyta</taxon>
        <taxon>Mediophyceae</taxon>
        <taxon>Biddulphiophycidae</taxon>
        <taxon>Hemiaulales</taxon>
        <taxon>Hemiaulaceae</taxon>
        <taxon>Eucampia</taxon>
    </lineage>
</organism>
<sequence>MDGDKEHNESNTKIDMKVEDDENYCPLFMNGLPADFANHPGLSAIASLLEEEENPKEVARLKIKTISTSSHYPKAGGGKISARKSKTQRQKISKKKPYDLRSTPQSTLGEAQLYLNLWKI</sequence>
<name>A0A7S2VZR7_9STRA</name>
<protein>
    <submittedName>
        <fullName evidence="2">Uncharacterized protein</fullName>
    </submittedName>
</protein>
<reference evidence="2" key="1">
    <citation type="submission" date="2021-01" db="EMBL/GenBank/DDBJ databases">
        <authorList>
            <person name="Corre E."/>
            <person name="Pelletier E."/>
            <person name="Niang G."/>
            <person name="Scheremetjew M."/>
            <person name="Finn R."/>
            <person name="Kale V."/>
            <person name="Holt S."/>
            <person name="Cochrane G."/>
            <person name="Meng A."/>
            <person name="Brown T."/>
            <person name="Cohen L."/>
        </authorList>
    </citation>
    <scope>NUCLEOTIDE SEQUENCE</scope>
    <source>
        <strain evidence="2">CCMP1452</strain>
    </source>
</reference>
<accession>A0A7S2VZR7</accession>
<gene>
    <name evidence="2" type="ORF">EANT1437_LOCUS2264</name>
</gene>
<evidence type="ECO:0000313" key="2">
    <source>
        <dbReference type="EMBL" id="CAD9658462.1"/>
    </source>
</evidence>
<evidence type="ECO:0000256" key="1">
    <source>
        <dbReference type="SAM" id="MobiDB-lite"/>
    </source>
</evidence>
<feature type="compositionally biased region" description="Basic residues" evidence="1">
    <location>
        <begin position="81"/>
        <end position="95"/>
    </location>
</feature>
<dbReference type="EMBL" id="HBHI01004453">
    <property type="protein sequence ID" value="CAD9658462.1"/>
    <property type="molecule type" value="Transcribed_RNA"/>
</dbReference>
<feature type="region of interest" description="Disordered" evidence="1">
    <location>
        <begin position="69"/>
        <end position="104"/>
    </location>
</feature>
<proteinExistence type="predicted"/>